<evidence type="ECO:0000313" key="2">
    <source>
        <dbReference type="Proteomes" id="UP001060215"/>
    </source>
</evidence>
<comment type="caution">
    <text evidence="1">The sequence shown here is derived from an EMBL/GenBank/DDBJ whole genome shotgun (WGS) entry which is preliminary data.</text>
</comment>
<protein>
    <submittedName>
        <fullName evidence="1">Protein IQ-DOMAIN 31</fullName>
    </submittedName>
</protein>
<name>A0ACC0HTR3_9ERIC</name>
<dbReference type="EMBL" id="CM045759">
    <property type="protein sequence ID" value="KAI8016967.1"/>
    <property type="molecule type" value="Genomic_DNA"/>
</dbReference>
<gene>
    <name evidence="1" type="ORF">LOK49_LG04G01954</name>
</gene>
<organism evidence="1 2">
    <name type="scientific">Camellia lanceoleosa</name>
    <dbReference type="NCBI Taxonomy" id="1840588"/>
    <lineage>
        <taxon>Eukaryota</taxon>
        <taxon>Viridiplantae</taxon>
        <taxon>Streptophyta</taxon>
        <taxon>Embryophyta</taxon>
        <taxon>Tracheophyta</taxon>
        <taxon>Spermatophyta</taxon>
        <taxon>Magnoliopsida</taxon>
        <taxon>eudicotyledons</taxon>
        <taxon>Gunneridae</taxon>
        <taxon>Pentapetalae</taxon>
        <taxon>asterids</taxon>
        <taxon>Ericales</taxon>
        <taxon>Theaceae</taxon>
        <taxon>Camellia</taxon>
    </lineage>
</organism>
<accession>A0ACC0HTR3</accession>
<sequence>MVDLGFGRIAFVGNEKEVWVAAKAPEANLASDPPVALDLALNTIATNDEKLKENREATNLPLERAILLPGNRDSDTQDTMQVDALKDPDRTRQDQASTKARRAFRTLKGIIRLQAIVRGHLVRRQVVSTLHCTLGIVRLQALAHGRNIRCSDVSLQVQKKCIIVKPPSKFVDHIGVNTSAKVAKLSANTFVHKLLASSPIAMPLCLQYDTTKPNSVLTWLERWSESHLWEPIPQLKKVPGSKSQKKQGNPQTVDTETGRVKQSLRRNPPSNLDHILTKSTFEIEKSRRSFRKVSSHPADSDSVQEHPQNELEKVKRNLGKIQNPNTEGTVQSEIDIEKPKCGQESIGDSTGKIKKESSARVSKQPDIEATLKTSPRLSKQNGDDFEENQGPKRFL</sequence>
<reference evidence="1 2" key="1">
    <citation type="journal article" date="2022" name="Plant J.">
        <title>Chromosome-level genome of Camellia lanceoleosa provides a valuable resource for understanding genome evolution and self-incompatibility.</title>
        <authorList>
            <person name="Gong W."/>
            <person name="Xiao S."/>
            <person name="Wang L."/>
            <person name="Liao Z."/>
            <person name="Chang Y."/>
            <person name="Mo W."/>
            <person name="Hu G."/>
            <person name="Li W."/>
            <person name="Zhao G."/>
            <person name="Zhu H."/>
            <person name="Hu X."/>
            <person name="Ji K."/>
            <person name="Xiang X."/>
            <person name="Song Q."/>
            <person name="Yuan D."/>
            <person name="Jin S."/>
            <person name="Zhang L."/>
        </authorList>
    </citation>
    <scope>NUCLEOTIDE SEQUENCE [LARGE SCALE GENOMIC DNA]</scope>
    <source>
        <strain evidence="1">SQ_2022a</strain>
    </source>
</reference>
<proteinExistence type="predicted"/>
<evidence type="ECO:0000313" key="1">
    <source>
        <dbReference type="EMBL" id="KAI8016967.1"/>
    </source>
</evidence>
<keyword evidence="2" id="KW-1185">Reference proteome</keyword>
<dbReference type="Proteomes" id="UP001060215">
    <property type="component" value="Chromosome 2"/>
</dbReference>